<evidence type="ECO:0000256" key="2">
    <source>
        <dbReference type="ARBA" id="ARBA00023125"/>
    </source>
</evidence>
<dbReference type="InterPro" id="IPR036388">
    <property type="entry name" value="WH-like_DNA-bd_sf"/>
</dbReference>
<dbReference type="SMART" id="SM00862">
    <property type="entry name" value="Trans_reg_C"/>
    <property type="match status" value="1"/>
</dbReference>
<organism evidence="5 6">
    <name type="scientific">Pseudonocardia humida</name>
    <dbReference type="NCBI Taxonomy" id="2800819"/>
    <lineage>
        <taxon>Bacteria</taxon>
        <taxon>Bacillati</taxon>
        <taxon>Actinomycetota</taxon>
        <taxon>Actinomycetes</taxon>
        <taxon>Pseudonocardiales</taxon>
        <taxon>Pseudonocardiaceae</taxon>
        <taxon>Pseudonocardia</taxon>
    </lineage>
</organism>
<keyword evidence="6" id="KW-1185">Reference proteome</keyword>
<comment type="similarity">
    <text evidence="1">Belongs to the AfsR/DnrI/RedD regulatory family.</text>
</comment>
<dbReference type="Pfam" id="PF00486">
    <property type="entry name" value="Trans_reg_C"/>
    <property type="match status" value="1"/>
</dbReference>
<dbReference type="InterPro" id="IPR027417">
    <property type="entry name" value="P-loop_NTPase"/>
</dbReference>
<dbReference type="RefSeq" id="WP_252439230.1">
    <property type="nucleotide sequence ID" value="NZ_JAGSOV010000034.1"/>
</dbReference>
<evidence type="ECO:0000313" key="6">
    <source>
        <dbReference type="Proteomes" id="UP001165283"/>
    </source>
</evidence>
<dbReference type="InterPro" id="IPR001867">
    <property type="entry name" value="OmpR/PhoB-type_DNA-bd"/>
</dbReference>
<dbReference type="SUPFAM" id="SSF52540">
    <property type="entry name" value="P-loop containing nucleoside triphosphate hydrolases"/>
    <property type="match status" value="1"/>
</dbReference>
<dbReference type="EMBL" id="JAGSOV010000034">
    <property type="protein sequence ID" value="MCO1656482.1"/>
    <property type="molecule type" value="Genomic_DNA"/>
</dbReference>
<dbReference type="Proteomes" id="UP001165283">
    <property type="component" value="Unassembled WGS sequence"/>
</dbReference>
<dbReference type="InterPro" id="IPR049945">
    <property type="entry name" value="AAA_22"/>
</dbReference>
<dbReference type="PROSITE" id="PS51755">
    <property type="entry name" value="OMPR_PHOB"/>
    <property type="match status" value="1"/>
</dbReference>
<dbReference type="InterPro" id="IPR011990">
    <property type="entry name" value="TPR-like_helical_dom_sf"/>
</dbReference>
<name>A0ABT1A0G4_9PSEU</name>
<feature type="domain" description="OmpR/PhoB-type" evidence="4">
    <location>
        <begin position="1"/>
        <end position="97"/>
    </location>
</feature>
<dbReference type="CDD" id="cd15831">
    <property type="entry name" value="BTAD"/>
    <property type="match status" value="1"/>
</dbReference>
<dbReference type="Pfam" id="PF03704">
    <property type="entry name" value="BTAD"/>
    <property type="match status" value="1"/>
</dbReference>
<accession>A0ABT1A0G4</accession>
<dbReference type="Pfam" id="PF13401">
    <property type="entry name" value="AAA_22"/>
    <property type="match status" value="1"/>
</dbReference>
<evidence type="ECO:0000256" key="1">
    <source>
        <dbReference type="ARBA" id="ARBA00005820"/>
    </source>
</evidence>
<dbReference type="PANTHER" id="PTHR47691:SF3">
    <property type="entry name" value="HTH-TYPE TRANSCRIPTIONAL REGULATOR RV0890C-RELATED"/>
    <property type="match status" value="1"/>
</dbReference>
<evidence type="ECO:0000259" key="4">
    <source>
        <dbReference type="PROSITE" id="PS51755"/>
    </source>
</evidence>
<dbReference type="InterPro" id="IPR005158">
    <property type="entry name" value="BTAD"/>
</dbReference>
<evidence type="ECO:0000256" key="3">
    <source>
        <dbReference type="PROSITE-ProRule" id="PRU01091"/>
    </source>
</evidence>
<proteinExistence type="inferred from homology"/>
<feature type="DNA-binding region" description="OmpR/PhoB-type" evidence="3">
    <location>
        <begin position="1"/>
        <end position="97"/>
    </location>
</feature>
<dbReference type="PANTHER" id="PTHR47691">
    <property type="entry name" value="REGULATOR-RELATED"/>
    <property type="match status" value="1"/>
</dbReference>
<dbReference type="Gene3D" id="1.10.10.10">
    <property type="entry name" value="Winged helix-like DNA-binding domain superfamily/Winged helix DNA-binding domain"/>
    <property type="match status" value="1"/>
</dbReference>
<protein>
    <submittedName>
        <fullName evidence="5">Winged helix-turn-helix domain-containing protein</fullName>
    </submittedName>
</protein>
<gene>
    <name evidence="5" type="ORF">KDL28_15590</name>
</gene>
<dbReference type="SUPFAM" id="SSF48452">
    <property type="entry name" value="TPR-like"/>
    <property type="match status" value="1"/>
</dbReference>
<evidence type="ECO:0000313" key="5">
    <source>
        <dbReference type="EMBL" id="MCO1656482.1"/>
    </source>
</evidence>
<dbReference type="SMART" id="SM01043">
    <property type="entry name" value="BTAD"/>
    <property type="match status" value="1"/>
</dbReference>
<dbReference type="PRINTS" id="PR00364">
    <property type="entry name" value="DISEASERSIST"/>
</dbReference>
<comment type="caution">
    <text evidence="5">The sequence shown here is derived from an EMBL/GenBank/DDBJ whole genome shotgun (WGS) entry which is preliminary data.</text>
</comment>
<dbReference type="Gene3D" id="3.40.50.300">
    <property type="entry name" value="P-loop containing nucleotide triphosphate hydrolases"/>
    <property type="match status" value="1"/>
</dbReference>
<dbReference type="InterPro" id="IPR016032">
    <property type="entry name" value="Sig_transdc_resp-reg_C-effctor"/>
</dbReference>
<dbReference type="Gene3D" id="1.25.40.10">
    <property type="entry name" value="Tetratricopeptide repeat domain"/>
    <property type="match status" value="2"/>
</dbReference>
<reference evidence="5" key="1">
    <citation type="submission" date="2021-04" db="EMBL/GenBank/DDBJ databases">
        <title>Pseudonocardia sp. nov., isolated from sandy soil of mangrove forest.</title>
        <authorList>
            <person name="Zan Z."/>
            <person name="Huang R."/>
            <person name="Liu W."/>
        </authorList>
    </citation>
    <scope>NUCLEOTIDE SEQUENCE</scope>
    <source>
        <strain evidence="5">S2-4</strain>
    </source>
</reference>
<sequence>MGVHDLGPLELSVDGSRSRIRGRQMTVILASLAMNANRVVPVDALIDALWGEEASTGAWSTLDSHVFRIRKQLEPDRPAGTAPSVLLKQGNGYQLVVAVDQVDSLRFAALAEQVGTLAAAGRHDEVLRRCDEALGLWRGPVDPVVADADWSQAWLARMTELRAQINERRIEALIRSGGPERALAEFDGLLRESPFREHLHALRMVALYRCGRTEEALAAFEEVRAALRDELGLTPGPELQRLHEQILNHDAALAPRAPRAGTALAAPAAAPAPPPRTPEVHLPVVMTALVGREADLTRVDGLLRTHRLVTLTGTAGTGKTRLAVEVARRCAERYPDGVWFVDLAPVAGGELIAETVLSTIGVTTTTAGSSHDALRTAVRGRRLLLLVDNCEHLLTDVAPVLTTLLDGGEELTVLATSREQLELDGELIYPVDPLGLPDAADGDSAAVELFLARLGTAAPQVVATADAQELRDRAVEICAGLDGLPLAIELAAARARVYSLEEIRDQIRFDPTQLARIGRPGTPRRRSLQSELDWGHRLLSAEEQLVHRRLAVLPGPFSLAAAAATTGMPGAELAELLPMLVNRSLLAAGPAPRPGGPTLFRQLVVVRGHAARALAQEGETDATLDRRDAWVSGLVSVASRTDRLELRRRYRVVDDDYAAVRAMLQRSLVDEPSRAGARTAGWLHAYWYYRGRLLEAVRWLSLAATALGDGGAADAIDEAWVHLGLAKMLAHQGRTDQARSHSERGLAVADRIAPEHLSAFGLDVAIQAGNMWSAGDPETARHLLTRTIELAGTTRDVVLEVLSDATRSLVESDVVEPARTIARAEQVYPRARALELDVAAWMAARAGSYAALSAADADSGMLWSDRVIELHLREGGELGGAFVEMRANFLTLAGHHRTAVVLYSAARAQRDREGLAWRSAPETSTLLDRARAALDPGEYERAWQEGEHLTLGGVVHVAVDVGSGVVEPSAPRQAARTAPRSSS</sequence>
<keyword evidence="2 3" id="KW-0238">DNA-binding</keyword>
<dbReference type="SUPFAM" id="SSF46894">
    <property type="entry name" value="C-terminal effector domain of the bipartite response regulators"/>
    <property type="match status" value="1"/>
</dbReference>